<dbReference type="GO" id="GO:0016491">
    <property type="term" value="F:oxidoreductase activity"/>
    <property type="evidence" value="ECO:0000318"/>
    <property type="project" value="GO_Central"/>
</dbReference>
<dbReference type="Pfam" id="PF13646">
    <property type="entry name" value="HEAT_2"/>
    <property type="match status" value="3"/>
</dbReference>
<feature type="transmembrane region" description="Helical" evidence="1">
    <location>
        <begin position="123"/>
        <end position="144"/>
    </location>
</feature>
<evidence type="ECO:0000256" key="1">
    <source>
        <dbReference type="SAM" id="Phobius"/>
    </source>
</evidence>
<dbReference type="InterPro" id="IPR011989">
    <property type="entry name" value="ARM-like"/>
</dbReference>
<keyword evidence="1" id="KW-0472">Membrane</keyword>
<dbReference type="SMART" id="SM00567">
    <property type="entry name" value="EZ_HEAT"/>
    <property type="match status" value="9"/>
</dbReference>
<keyword evidence="1" id="KW-0812">Transmembrane</keyword>
<dbReference type="Pfam" id="PF03130">
    <property type="entry name" value="HEAT_PBS"/>
    <property type="match status" value="2"/>
</dbReference>
<dbReference type="PhylomeDB" id="Q8TI39"/>
<evidence type="ECO:0000313" key="2">
    <source>
        <dbReference type="EMBL" id="AAM07661.1"/>
    </source>
</evidence>
<evidence type="ECO:0000313" key="3">
    <source>
        <dbReference type="Proteomes" id="UP000002487"/>
    </source>
</evidence>
<dbReference type="KEGG" id="mac:MA_4317"/>
<name>Q8TI39_METAC</name>
<dbReference type="STRING" id="188937.MA_4317"/>
<keyword evidence="3" id="KW-1185">Reference proteome</keyword>
<dbReference type="Proteomes" id="UP000002487">
    <property type="component" value="Chromosome"/>
</dbReference>
<dbReference type="InParanoid" id="Q8TI39"/>
<dbReference type="HOGENOM" id="CLU_619129_0_0_2"/>
<organism evidence="2 3">
    <name type="scientific">Methanosarcina acetivorans (strain ATCC 35395 / DSM 2834 / JCM 12185 / C2A)</name>
    <dbReference type="NCBI Taxonomy" id="188937"/>
    <lineage>
        <taxon>Archaea</taxon>
        <taxon>Methanobacteriati</taxon>
        <taxon>Methanobacteriota</taxon>
        <taxon>Stenosarchaea group</taxon>
        <taxon>Methanomicrobia</taxon>
        <taxon>Methanosarcinales</taxon>
        <taxon>Methanosarcinaceae</taxon>
        <taxon>Methanosarcina</taxon>
    </lineage>
</organism>
<dbReference type="Gene3D" id="1.25.10.10">
    <property type="entry name" value="Leucine-rich Repeat Variant"/>
    <property type="match status" value="2"/>
</dbReference>
<keyword evidence="2" id="KW-0456">Lyase</keyword>
<dbReference type="InterPro" id="IPR000225">
    <property type="entry name" value="Armadillo"/>
</dbReference>
<protein>
    <submittedName>
        <fullName evidence="2">Phycocyanin alpha phycocyanobilin lyase related protein</fullName>
    </submittedName>
</protein>
<dbReference type="SUPFAM" id="SSF48371">
    <property type="entry name" value="ARM repeat"/>
    <property type="match status" value="1"/>
</dbReference>
<keyword evidence="1" id="KW-1133">Transmembrane helix</keyword>
<sequence length="508" mass="55620">MPVHMKLADFKTYKLELFFFSILVVLSYALFSGNDSGTGTESMNNYFWVPSTVMQSIAAVYAVFIAIFALSLQRNLDSIHSIANRLKPPLKIVSYTAVGSIYLNGLMLIIFSLHSPSELKIELMLFTSLLSLVASLIAIVYLSMEMLSDVSGLKTSSEKFTYLTNLLRELEGWSSSGQMELSPGDMELCVQGLEDEKPEVRIAAAQLLGWLGDEQAVDALLRKLADKNPRVREAAVEALGRVGDENIVAELIGCLEDKNKGLRLQAVRALSRLGDERAVDPLVKKLEDKAPEVQAAAAEALGNLKSQDSMDVLLKKLEESPMAGAPTEFQVQVLTALGKIGDEKALAAILSRLDSPYPDIRKHAAEALGNLRDEKAVPHLVKKLADISPEVRNASVYALGNLGDERAVSPLLRMLEEPDPELRITAVYALGNLRAPQAISPLINMLDDDNPWVRKCTAEALGKIGDIKATDPLVKNLDDPDSNVRWAAAEALRMLDKRDLRKDSNGNL</sequence>
<feature type="transmembrane region" description="Helical" evidence="1">
    <location>
        <begin position="12"/>
        <end position="31"/>
    </location>
</feature>
<accession>Q8TI39</accession>
<feature type="transmembrane region" description="Helical" evidence="1">
    <location>
        <begin position="92"/>
        <end position="111"/>
    </location>
</feature>
<dbReference type="EMBL" id="AE010299">
    <property type="protein sequence ID" value="AAM07661.1"/>
    <property type="molecule type" value="Genomic_DNA"/>
</dbReference>
<dbReference type="SMART" id="SM00185">
    <property type="entry name" value="ARM"/>
    <property type="match status" value="4"/>
</dbReference>
<reference evidence="2 3" key="1">
    <citation type="journal article" date="2002" name="Genome Res.">
        <title>The genome of Methanosarcina acetivorans reveals extensive metabolic and physiological diversity.</title>
        <authorList>
            <person name="Galagan J.E."/>
            <person name="Nusbaum C."/>
            <person name="Roy A."/>
            <person name="Endrizzi M.G."/>
            <person name="Macdonald P."/>
            <person name="FitzHugh W."/>
            <person name="Calvo S."/>
            <person name="Engels R."/>
            <person name="Smirnov S."/>
            <person name="Atnoor D."/>
            <person name="Brown A."/>
            <person name="Allen N."/>
            <person name="Naylor J."/>
            <person name="Stange-Thomann N."/>
            <person name="DeArellano K."/>
            <person name="Johnson R."/>
            <person name="Linton L."/>
            <person name="McEwan P."/>
            <person name="McKernan K."/>
            <person name="Talamas J."/>
            <person name="Tirrell A."/>
            <person name="Ye W."/>
            <person name="Zimmer A."/>
            <person name="Barber R.D."/>
            <person name="Cann I."/>
            <person name="Graham D.E."/>
            <person name="Grahame D.A."/>
            <person name="Guss A."/>
            <person name="Hedderich R."/>
            <person name="Ingram-Smith C."/>
            <person name="Kuettner C.H."/>
            <person name="Krzycki J.A."/>
            <person name="Leigh J.A."/>
            <person name="Li W."/>
            <person name="Liu J."/>
            <person name="Mukhopadhyay B."/>
            <person name="Reeve J.N."/>
            <person name="Smith K."/>
            <person name="Springer T.A."/>
            <person name="Umayam L.A."/>
            <person name="White O."/>
            <person name="White R.H."/>
            <person name="de Macario E.C."/>
            <person name="Ferry J.G."/>
            <person name="Jarrell K.F."/>
            <person name="Jing H."/>
            <person name="Macario A.J.L."/>
            <person name="Paulsen I."/>
            <person name="Pritchett M."/>
            <person name="Sowers K.R."/>
            <person name="Swanson R.V."/>
            <person name="Zinder S.H."/>
            <person name="Lander E."/>
            <person name="Metcalf W.W."/>
            <person name="Birren B."/>
        </authorList>
    </citation>
    <scope>NUCLEOTIDE SEQUENCE [LARGE SCALE GENOMIC DNA]</scope>
    <source>
        <strain evidence="3">ATCC 35395 / DSM 2834 / JCM 12185 / C2A</strain>
    </source>
</reference>
<dbReference type="PANTHER" id="PTHR12697">
    <property type="entry name" value="PBS LYASE HEAT-LIKE PROTEIN"/>
    <property type="match status" value="1"/>
</dbReference>
<feature type="transmembrane region" description="Helical" evidence="1">
    <location>
        <begin position="51"/>
        <end position="72"/>
    </location>
</feature>
<gene>
    <name evidence="2" type="ordered locus">MA_4317</name>
</gene>
<dbReference type="EnsemblBacteria" id="AAM07661">
    <property type="protein sequence ID" value="AAM07661"/>
    <property type="gene ID" value="MA_4317"/>
</dbReference>
<proteinExistence type="predicted"/>
<dbReference type="PANTHER" id="PTHR12697:SF5">
    <property type="entry name" value="DEOXYHYPUSINE HYDROXYLASE"/>
    <property type="match status" value="1"/>
</dbReference>
<dbReference type="GO" id="GO:0016829">
    <property type="term" value="F:lyase activity"/>
    <property type="evidence" value="ECO:0007669"/>
    <property type="project" value="UniProtKB-KW"/>
</dbReference>
<dbReference type="InterPro" id="IPR016024">
    <property type="entry name" value="ARM-type_fold"/>
</dbReference>
<dbReference type="AlphaFoldDB" id="Q8TI39"/>
<dbReference type="InterPro" id="IPR004155">
    <property type="entry name" value="PBS_lyase_HEAT"/>
</dbReference>